<dbReference type="InterPro" id="IPR000914">
    <property type="entry name" value="SBP_5_dom"/>
</dbReference>
<dbReference type="GO" id="GO:1904680">
    <property type="term" value="F:peptide transmembrane transporter activity"/>
    <property type="evidence" value="ECO:0007669"/>
    <property type="project" value="TreeGrafter"/>
</dbReference>
<keyword evidence="7" id="KW-1185">Reference proteome</keyword>
<organism evidence="6 7">
    <name type="scientific">Cognatishimia activa</name>
    <dbReference type="NCBI Taxonomy" id="1715691"/>
    <lineage>
        <taxon>Bacteria</taxon>
        <taxon>Pseudomonadati</taxon>
        <taxon>Pseudomonadota</taxon>
        <taxon>Alphaproteobacteria</taxon>
        <taxon>Rhodobacterales</taxon>
        <taxon>Paracoccaceae</taxon>
        <taxon>Cognatishimia</taxon>
    </lineage>
</organism>
<dbReference type="STRING" id="1715691.TA5113_02830"/>
<dbReference type="GO" id="GO:0030288">
    <property type="term" value="C:outer membrane-bounded periplasmic space"/>
    <property type="evidence" value="ECO:0007669"/>
    <property type="project" value="TreeGrafter"/>
</dbReference>
<evidence type="ECO:0000256" key="1">
    <source>
        <dbReference type="ARBA" id="ARBA00004418"/>
    </source>
</evidence>
<proteinExistence type="inferred from homology"/>
<comment type="similarity">
    <text evidence="2">Belongs to the bacterial solute-binding protein 5 family.</text>
</comment>
<keyword evidence="3 4" id="KW-0732">Signal</keyword>
<feature type="chain" id="PRO_5006065942" evidence="4">
    <location>
        <begin position="28"/>
        <end position="604"/>
    </location>
</feature>
<dbReference type="EMBL" id="CYUE01000012">
    <property type="protein sequence ID" value="CUK25303.1"/>
    <property type="molecule type" value="Genomic_DNA"/>
</dbReference>
<protein>
    <submittedName>
        <fullName evidence="6">Putative D,D-dipeptide-binding periplasmic protein DdpA</fullName>
    </submittedName>
</protein>
<evidence type="ECO:0000313" key="7">
    <source>
        <dbReference type="Proteomes" id="UP000051184"/>
    </source>
</evidence>
<dbReference type="OrthoDB" id="9803988at2"/>
<dbReference type="GO" id="GO:0043190">
    <property type="term" value="C:ATP-binding cassette (ABC) transporter complex"/>
    <property type="evidence" value="ECO:0007669"/>
    <property type="project" value="InterPro"/>
</dbReference>
<evidence type="ECO:0000256" key="3">
    <source>
        <dbReference type="ARBA" id="ARBA00022729"/>
    </source>
</evidence>
<name>A0A0P1J4T8_9RHOB</name>
<feature type="signal peptide" evidence="4">
    <location>
        <begin position="1"/>
        <end position="27"/>
    </location>
</feature>
<dbReference type="PIRSF" id="PIRSF002741">
    <property type="entry name" value="MppA"/>
    <property type="match status" value="1"/>
</dbReference>
<accession>A0A0P1J4T8</accession>
<evidence type="ECO:0000313" key="6">
    <source>
        <dbReference type="EMBL" id="CUK25303.1"/>
    </source>
</evidence>
<gene>
    <name evidence="6" type="primary">ddpA</name>
    <name evidence="6" type="ORF">TA5114_01101</name>
</gene>
<dbReference type="InterPro" id="IPR030678">
    <property type="entry name" value="Peptide/Ni-bd"/>
</dbReference>
<dbReference type="GO" id="GO:0042884">
    <property type="term" value="P:microcin transport"/>
    <property type="evidence" value="ECO:0007669"/>
    <property type="project" value="TreeGrafter"/>
</dbReference>
<dbReference type="RefSeq" id="WP_058314283.1">
    <property type="nucleotide sequence ID" value="NZ_CYTO01000024.1"/>
</dbReference>
<dbReference type="AlphaFoldDB" id="A0A0P1J4T8"/>
<dbReference type="Gene3D" id="3.10.105.10">
    <property type="entry name" value="Dipeptide-binding Protein, Domain 3"/>
    <property type="match status" value="1"/>
</dbReference>
<dbReference type="Pfam" id="PF00496">
    <property type="entry name" value="SBP_bac_5"/>
    <property type="match status" value="1"/>
</dbReference>
<dbReference type="SUPFAM" id="SSF53850">
    <property type="entry name" value="Periplasmic binding protein-like II"/>
    <property type="match status" value="1"/>
</dbReference>
<comment type="subcellular location">
    <subcellularLocation>
        <location evidence="1">Periplasm</location>
    </subcellularLocation>
</comment>
<dbReference type="PANTHER" id="PTHR30290">
    <property type="entry name" value="PERIPLASMIC BINDING COMPONENT OF ABC TRANSPORTER"/>
    <property type="match status" value="1"/>
</dbReference>
<dbReference type="CDD" id="cd08497">
    <property type="entry name" value="MbnE-like"/>
    <property type="match status" value="1"/>
</dbReference>
<dbReference type="GO" id="GO:0015833">
    <property type="term" value="P:peptide transport"/>
    <property type="evidence" value="ECO:0007669"/>
    <property type="project" value="TreeGrafter"/>
</dbReference>
<dbReference type="InterPro" id="IPR039424">
    <property type="entry name" value="SBP_5"/>
</dbReference>
<reference evidence="7" key="1">
    <citation type="submission" date="2015-09" db="EMBL/GenBank/DDBJ databases">
        <authorList>
            <person name="Rodrigo-Torres Lidia"/>
            <person name="Arahal R.David."/>
        </authorList>
    </citation>
    <scope>NUCLEOTIDE SEQUENCE [LARGE SCALE GENOMIC DNA]</scope>
    <source>
        <strain evidence="7">CECT 5114</strain>
    </source>
</reference>
<evidence type="ECO:0000259" key="5">
    <source>
        <dbReference type="Pfam" id="PF00496"/>
    </source>
</evidence>
<evidence type="ECO:0000256" key="2">
    <source>
        <dbReference type="ARBA" id="ARBA00005695"/>
    </source>
</evidence>
<dbReference type="Gene3D" id="3.40.190.10">
    <property type="entry name" value="Periplasmic binding protein-like II"/>
    <property type="match status" value="1"/>
</dbReference>
<dbReference type="PANTHER" id="PTHR30290:SF64">
    <property type="entry name" value="ABC TRANSPORTER PERIPLASMIC BINDING PROTEIN"/>
    <property type="match status" value="1"/>
</dbReference>
<sequence length="604" mass="67835">MASVSFRRFIQKSAALALIFMGSTAIAEPKHGIAMYGEPELPADFVSLPYANPDAPKGGRIVTGNSGGFDSLNPFVRKGKVPWQLRFFAYESLMGRNRDEPFALYGLLAESIETGPNREWVEFTLRPEAKFWDGSPVTVEDVLWSYETLGTVGHPRYHGFWNKIETIEQTGERSVRITFAVEDRELALIAGLRPILKKAQWDGIDINDSTLEQVPMGTAPYMVSDFEANRYVTLTRNPDYWGKELPFRRGTHNFDELRIEFFGDSGVLNEAFKAGEVSFLREFNAEKWATAYDFPRAQSGDVVKSEFTHQKPSGMTGLVMNTRRAPLDDIRVREALLQAFNFEFINDTITGGRQPRITSYFSNSVLGMEHGPAQGRVLDFLNEHAAALPEGAVEGYDLPVADGTARNRANIRKAASLLEDAGFTITDGELVDQEGKPLVLNIVLRQGDTETQTVVDIYKEALDRLGVALKIDALDGAQYTERTSSYDFDITWFRRGLSLSPGNEQFLYWGTEAADKEGARNLMGVKSPAVDGLINAMLTSESQEDFIAATKALDRTLMAGRYVIPFWNYAVGRIAHIKEMRYPEVTPIYGEGYWMTPEIWWYEE</sequence>
<evidence type="ECO:0000256" key="4">
    <source>
        <dbReference type="SAM" id="SignalP"/>
    </source>
</evidence>
<dbReference type="Proteomes" id="UP000051184">
    <property type="component" value="Unassembled WGS sequence"/>
</dbReference>
<feature type="domain" description="Solute-binding protein family 5" evidence="5">
    <location>
        <begin position="104"/>
        <end position="512"/>
    </location>
</feature>